<sequence length="538" mass="57180">MDRIASGVVVSPEPRAAEIGADVLRRGGNAFDAAVATAFAQTVFSPFMCGLGGWGLATTFSAKTGASEHFGFPARVGSLMRPDLWANDITGYTDMWHVALVEGHPNLVGYGAIMTPGTVAGLGELHRAHGSLPWAELIEPSAVASEEGFPISEQVASVSRSFVFPGMPSVEDHYCWSPPAKQLWTGPDGKLKQAGEPFRNPDHAKTLRQLAERGAEDFYTGELAEVIAEDFGRNGAFVTAGDLKDYQVDVGRPLAGSYRGHGLESAALPNGGLLVLHILKVLERFELGRLEHNGPEHAFLVGGALAWAGVIRFRHLADPRHQDVPVDWLLSDEYTDEIAGHLNRRELPDLDVLHEPGGTTHLSVTDAEGNCVSLTHTLTIPSGVVIPGTGFTWNGCACLMDPEPGRVNSLVPGRSRANAAAPTIVFRDGKPVLVAGSPGGYSIPSAVTQALSNVLDFGMSPAEAVSAPRLHSEGRPVFAEGRFSQRTITALRDRGMPIVQKPANYLASFGRVQLIALEDGRPTGAADPRNDGGIACYA</sequence>
<dbReference type="Gene3D" id="1.10.246.130">
    <property type="match status" value="1"/>
</dbReference>
<evidence type="ECO:0000313" key="6">
    <source>
        <dbReference type="Proteomes" id="UP000658656"/>
    </source>
</evidence>
<evidence type="ECO:0000256" key="4">
    <source>
        <dbReference type="ARBA" id="ARBA00023145"/>
    </source>
</evidence>
<dbReference type="EMBL" id="BNAV01000013">
    <property type="protein sequence ID" value="GHF79374.1"/>
    <property type="molecule type" value="Genomic_DNA"/>
</dbReference>
<dbReference type="Gene3D" id="3.60.20.40">
    <property type="match status" value="1"/>
</dbReference>
<comment type="similarity">
    <text evidence="1">Belongs to the gamma-glutamyltransferase family.</text>
</comment>
<dbReference type="AlphaFoldDB" id="A0A8H9IXE8"/>
<evidence type="ECO:0000256" key="1">
    <source>
        <dbReference type="ARBA" id="ARBA00009381"/>
    </source>
</evidence>
<reference evidence="5" key="2">
    <citation type="submission" date="2020-09" db="EMBL/GenBank/DDBJ databases">
        <authorList>
            <person name="Sun Q."/>
            <person name="Zhou Y."/>
        </authorList>
    </citation>
    <scope>NUCLEOTIDE SEQUENCE</scope>
    <source>
        <strain evidence="5">CGMCC 4.7679</strain>
    </source>
</reference>
<evidence type="ECO:0000256" key="2">
    <source>
        <dbReference type="ARBA" id="ARBA00022679"/>
    </source>
</evidence>
<dbReference type="Pfam" id="PF01019">
    <property type="entry name" value="G_glu_transpept"/>
    <property type="match status" value="1"/>
</dbReference>
<evidence type="ECO:0000313" key="5">
    <source>
        <dbReference type="EMBL" id="GHF79374.1"/>
    </source>
</evidence>
<name>A0A8H9IXE8_9PSEU</name>
<evidence type="ECO:0000256" key="3">
    <source>
        <dbReference type="ARBA" id="ARBA00022801"/>
    </source>
</evidence>
<dbReference type="InterPro" id="IPR043137">
    <property type="entry name" value="GGT_ssub_C"/>
</dbReference>
<dbReference type="RefSeq" id="WP_145932615.1">
    <property type="nucleotide sequence ID" value="NZ_BNAV01000013.1"/>
</dbReference>
<dbReference type="InterPro" id="IPR051792">
    <property type="entry name" value="GGT_bact"/>
</dbReference>
<keyword evidence="4" id="KW-0865">Zymogen</keyword>
<dbReference type="Proteomes" id="UP000658656">
    <property type="component" value="Unassembled WGS sequence"/>
</dbReference>
<reference evidence="5" key="1">
    <citation type="journal article" date="2014" name="Int. J. Syst. Evol. Microbiol.">
        <title>Complete genome sequence of Corynebacterium casei LMG S-19264T (=DSM 44701T), isolated from a smear-ripened cheese.</title>
        <authorList>
            <consortium name="US DOE Joint Genome Institute (JGI-PGF)"/>
            <person name="Walter F."/>
            <person name="Albersmeier A."/>
            <person name="Kalinowski J."/>
            <person name="Ruckert C."/>
        </authorList>
    </citation>
    <scope>NUCLEOTIDE SEQUENCE</scope>
    <source>
        <strain evidence="5">CGMCC 4.7679</strain>
    </source>
</reference>
<dbReference type="InterPro" id="IPR029055">
    <property type="entry name" value="Ntn_hydrolases_N"/>
</dbReference>
<dbReference type="GO" id="GO:0016740">
    <property type="term" value="F:transferase activity"/>
    <property type="evidence" value="ECO:0007669"/>
    <property type="project" value="UniProtKB-KW"/>
</dbReference>
<dbReference type="OrthoDB" id="9781342at2"/>
<keyword evidence="6" id="KW-1185">Reference proteome</keyword>
<protein>
    <submittedName>
        <fullName evidence="5">Gamma-glutamyltranspeptidase</fullName>
    </submittedName>
</protein>
<comment type="caution">
    <text evidence="5">The sequence shown here is derived from an EMBL/GenBank/DDBJ whole genome shotgun (WGS) entry which is preliminary data.</text>
</comment>
<dbReference type="PANTHER" id="PTHR43199:SF1">
    <property type="entry name" value="GLUTATHIONE HYDROLASE PROENZYME"/>
    <property type="match status" value="1"/>
</dbReference>
<dbReference type="PANTHER" id="PTHR43199">
    <property type="entry name" value="GLUTATHIONE HYDROLASE"/>
    <property type="match status" value="1"/>
</dbReference>
<accession>A0A8H9IXE8</accession>
<organism evidence="5 6">
    <name type="scientific">Amycolatopsis bartoniae</name>
    <dbReference type="NCBI Taxonomy" id="941986"/>
    <lineage>
        <taxon>Bacteria</taxon>
        <taxon>Bacillati</taxon>
        <taxon>Actinomycetota</taxon>
        <taxon>Actinomycetes</taxon>
        <taxon>Pseudonocardiales</taxon>
        <taxon>Pseudonocardiaceae</taxon>
        <taxon>Amycolatopsis</taxon>
    </lineage>
</organism>
<dbReference type="SUPFAM" id="SSF56235">
    <property type="entry name" value="N-terminal nucleophile aminohydrolases (Ntn hydrolases)"/>
    <property type="match status" value="1"/>
</dbReference>
<dbReference type="GO" id="GO:0016787">
    <property type="term" value="F:hydrolase activity"/>
    <property type="evidence" value="ECO:0007669"/>
    <property type="project" value="UniProtKB-KW"/>
</dbReference>
<gene>
    <name evidence="5" type="ORF">GCM10017566_61940</name>
</gene>
<dbReference type="InterPro" id="IPR043138">
    <property type="entry name" value="GGT_lsub"/>
</dbReference>
<proteinExistence type="inferred from homology"/>
<dbReference type="PRINTS" id="PR01210">
    <property type="entry name" value="GGTRANSPTASE"/>
</dbReference>
<keyword evidence="2" id="KW-0808">Transferase</keyword>
<keyword evidence="3" id="KW-0378">Hydrolase</keyword>